<evidence type="ECO:0000313" key="2">
    <source>
        <dbReference type="EMBL" id="RRT71430.1"/>
    </source>
</evidence>
<dbReference type="EMBL" id="AMZH03003710">
    <property type="protein sequence ID" value="RRT71430.1"/>
    <property type="molecule type" value="Genomic_DNA"/>
</dbReference>
<keyword evidence="1" id="KW-0732">Signal</keyword>
<dbReference type="AlphaFoldDB" id="A0A427A5B7"/>
<evidence type="ECO:0000313" key="3">
    <source>
        <dbReference type="Proteomes" id="UP000287651"/>
    </source>
</evidence>
<name>A0A427A5B7_ENSVE</name>
<comment type="caution">
    <text evidence="2">The sequence shown here is derived from an EMBL/GenBank/DDBJ whole genome shotgun (WGS) entry which is preliminary data.</text>
</comment>
<reference evidence="2 3" key="1">
    <citation type="journal article" date="2014" name="Agronomy (Basel)">
        <title>A Draft Genome Sequence for Ensete ventricosum, the Drought-Tolerant Tree Against Hunger.</title>
        <authorList>
            <person name="Harrison J."/>
            <person name="Moore K.A."/>
            <person name="Paszkiewicz K."/>
            <person name="Jones T."/>
            <person name="Grant M."/>
            <person name="Ambacheew D."/>
            <person name="Muzemil S."/>
            <person name="Studholme D.J."/>
        </authorList>
    </citation>
    <scope>NUCLEOTIDE SEQUENCE [LARGE SCALE GENOMIC DNA]</scope>
</reference>
<accession>A0A427A5B7</accession>
<protein>
    <submittedName>
        <fullName evidence="2">Uncharacterized protein</fullName>
    </submittedName>
</protein>
<feature type="chain" id="PRO_5019117157" evidence="1">
    <location>
        <begin position="25"/>
        <end position="79"/>
    </location>
</feature>
<evidence type="ECO:0000256" key="1">
    <source>
        <dbReference type="SAM" id="SignalP"/>
    </source>
</evidence>
<sequence>MFQICFSKASCVLCHMFFVLQVCTWKIIDKCIMLYNLCKDNFWEASFVLHDLPRSLYFTYCCKTCWMFHWMHFQNVLCA</sequence>
<organism evidence="2 3">
    <name type="scientific">Ensete ventricosum</name>
    <name type="common">Abyssinian banana</name>
    <name type="synonym">Musa ensete</name>
    <dbReference type="NCBI Taxonomy" id="4639"/>
    <lineage>
        <taxon>Eukaryota</taxon>
        <taxon>Viridiplantae</taxon>
        <taxon>Streptophyta</taxon>
        <taxon>Embryophyta</taxon>
        <taxon>Tracheophyta</taxon>
        <taxon>Spermatophyta</taxon>
        <taxon>Magnoliopsida</taxon>
        <taxon>Liliopsida</taxon>
        <taxon>Zingiberales</taxon>
        <taxon>Musaceae</taxon>
        <taxon>Ensete</taxon>
    </lineage>
</organism>
<dbReference type="Proteomes" id="UP000287651">
    <property type="component" value="Unassembled WGS sequence"/>
</dbReference>
<proteinExistence type="predicted"/>
<feature type="signal peptide" evidence="1">
    <location>
        <begin position="1"/>
        <end position="24"/>
    </location>
</feature>
<gene>
    <name evidence="2" type="ORF">B296_00004713</name>
</gene>